<feature type="compositionally biased region" description="Basic and acidic residues" evidence="1">
    <location>
        <begin position="362"/>
        <end position="387"/>
    </location>
</feature>
<feature type="compositionally biased region" description="Polar residues" evidence="1">
    <location>
        <begin position="151"/>
        <end position="162"/>
    </location>
</feature>
<dbReference type="Proteomes" id="UP001158576">
    <property type="component" value="Chromosome PAR"/>
</dbReference>
<feature type="compositionally biased region" description="Polar residues" evidence="1">
    <location>
        <begin position="204"/>
        <end position="228"/>
    </location>
</feature>
<reference evidence="2 3" key="1">
    <citation type="submission" date="2021-04" db="EMBL/GenBank/DDBJ databases">
        <authorList>
            <person name="Bliznina A."/>
        </authorList>
    </citation>
    <scope>NUCLEOTIDE SEQUENCE [LARGE SCALE GENOMIC DNA]</scope>
</reference>
<gene>
    <name evidence="2" type="ORF">OKIOD_LOCUS3648</name>
</gene>
<evidence type="ECO:0000256" key="1">
    <source>
        <dbReference type="SAM" id="MobiDB-lite"/>
    </source>
</evidence>
<sequence>MNCHNAKQSFFPEGAERSIVVNNSNYVEGCCSYDCQQQSATQLQQQLFTGSRVGTNLSTTNTQATPIDPVVSSSTISSAGVSISKHANPSVKNRLPHSSKKNATRAYQHGPRNSPYTAKIKTRCDCPEKSHSSNIIIETRRAITTKKSRSDITANNACTIDKSSQRRLRQRESPSTLTGARPSDDKLVSSITIELPRQQECQQLRDYQQPTQQQSTHSDAGRITSTKRSSGGSGAVSSLSPIVNLLPIENGNQKLSTSVSSFSPQSGGNHFPLRNAASDRLQFGKLANDSGVHNSIACESTRRLNTHSNCVHASAGKPSEHTSKRLRICVSEKINIESERFDREIRNAISAEVLNAKLRQSIEHPEGSTDKPQLPEDAHSATDEQYKKKYNSSGDTQTPPKRVCLAKLRQSIEHPEGSTDKPQLPEDAHSATDEVRAPPFTMLLQHF</sequence>
<feature type="region of interest" description="Disordered" evidence="1">
    <location>
        <begin position="147"/>
        <end position="187"/>
    </location>
</feature>
<feature type="region of interest" description="Disordered" evidence="1">
    <location>
        <begin position="204"/>
        <end position="238"/>
    </location>
</feature>
<feature type="compositionally biased region" description="Basic and acidic residues" evidence="1">
    <location>
        <begin position="410"/>
        <end position="436"/>
    </location>
</feature>
<proteinExistence type="predicted"/>
<feature type="region of interest" description="Disordered" evidence="1">
    <location>
        <begin position="362"/>
        <end position="438"/>
    </location>
</feature>
<keyword evidence="3" id="KW-1185">Reference proteome</keyword>
<feature type="compositionally biased region" description="Basic residues" evidence="1">
    <location>
        <begin position="94"/>
        <end position="103"/>
    </location>
</feature>
<dbReference type="EMBL" id="OU015568">
    <property type="protein sequence ID" value="CAG5089108.1"/>
    <property type="molecule type" value="Genomic_DNA"/>
</dbReference>
<evidence type="ECO:0000313" key="2">
    <source>
        <dbReference type="EMBL" id="CAG5089108.1"/>
    </source>
</evidence>
<evidence type="ECO:0000313" key="3">
    <source>
        <dbReference type="Proteomes" id="UP001158576"/>
    </source>
</evidence>
<accession>A0ABN7S332</accession>
<protein>
    <submittedName>
        <fullName evidence="2">Oidioi.mRNA.OKI2018_I69.PAR.g12090.t1.cds</fullName>
    </submittedName>
</protein>
<organism evidence="2 3">
    <name type="scientific">Oikopleura dioica</name>
    <name type="common">Tunicate</name>
    <dbReference type="NCBI Taxonomy" id="34765"/>
    <lineage>
        <taxon>Eukaryota</taxon>
        <taxon>Metazoa</taxon>
        <taxon>Chordata</taxon>
        <taxon>Tunicata</taxon>
        <taxon>Appendicularia</taxon>
        <taxon>Copelata</taxon>
        <taxon>Oikopleuridae</taxon>
        <taxon>Oikopleura</taxon>
    </lineage>
</organism>
<feature type="region of interest" description="Disordered" evidence="1">
    <location>
        <begin position="85"/>
        <end position="118"/>
    </location>
</feature>
<name>A0ABN7S332_OIKDI</name>